<gene>
    <name evidence="6" type="ORF">SAMN05444158_4444</name>
</gene>
<evidence type="ECO:0000259" key="5">
    <source>
        <dbReference type="Pfam" id="PF07687"/>
    </source>
</evidence>
<proteinExistence type="predicted"/>
<accession>A0A1H1XR05</accession>
<sequence length="373" mass="39023">MIEVDIGFGEALVQEALAICRIPSPTFGEGDRAQYIADRLGEFGLKQVEIDHLSNVTALLPADECRAPPIMLVAHIDTVFPEGTNVEPRWDGRYWRAPGIRDNSASAAITLLLPELLRRNGVRLECDLILAFSVGEEGLGNLRGMRALMDRYGDRVSAVIAVDGNLGIVNHIAISVRRLEIAVKTAGGHSWADAGKPSAVHVLARVAGKISEIAVPSNPKTVLNIGTVNGGTSVNAIAQQASLSLDIRSLDHAVVQALEAEVRGIVGAIPADERIDVAISVIGDRPGGEIASSHPLIRAILDGFAGVGVTGSLLPGSTDANIPLSLGIAAASMGVTSGGSIHTLQEFLDPESLPVGAGALLRTLILMQEDAKP</sequence>
<evidence type="ECO:0000313" key="6">
    <source>
        <dbReference type="EMBL" id="SDT11625.1"/>
    </source>
</evidence>
<organism evidence="6 7">
    <name type="scientific">Bradyrhizobium canariense</name>
    <dbReference type="NCBI Taxonomy" id="255045"/>
    <lineage>
        <taxon>Bacteria</taxon>
        <taxon>Pseudomonadati</taxon>
        <taxon>Pseudomonadota</taxon>
        <taxon>Alphaproteobacteria</taxon>
        <taxon>Hyphomicrobiales</taxon>
        <taxon>Nitrobacteraceae</taxon>
        <taxon>Bradyrhizobium</taxon>
    </lineage>
</organism>
<dbReference type="EMBL" id="LT629750">
    <property type="protein sequence ID" value="SDT11625.1"/>
    <property type="molecule type" value="Genomic_DNA"/>
</dbReference>
<evidence type="ECO:0000256" key="2">
    <source>
        <dbReference type="ARBA" id="ARBA00022723"/>
    </source>
</evidence>
<keyword evidence="4" id="KW-0862">Zinc</keyword>
<dbReference type="GO" id="GO:0016787">
    <property type="term" value="F:hydrolase activity"/>
    <property type="evidence" value="ECO:0007669"/>
    <property type="project" value="UniProtKB-KW"/>
</dbReference>
<reference evidence="7" key="1">
    <citation type="submission" date="2016-10" db="EMBL/GenBank/DDBJ databases">
        <authorList>
            <person name="Varghese N."/>
            <person name="Submissions S."/>
        </authorList>
    </citation>
    <scope>NUCLEOTIDE SEQUENCE [LARGE SCALE GENOMIC DNA]</scope>
    <source>
        <strain evidence="7">GAS369</strain>
    </source>
</reference>
<dbReference type="PANTHER" id="PTHR43808:SF17">
    <property type="entry name" value="PEPTIDASE M20"/>
    <property type="match status" value="1"/>
</dbReference>
<dbReference type="PANTHER" id="PTHR43808">
    <property type="entry name" value="ACETYLORNITHINE DEACETYLASE"/>
    <property type="match status" value="1"/>
</dbReference>
<evidence type="ECO:0000256" key="3">
    <source>
        <dbReference type="ARBA" id="ARBA00022801"/>
    </source>
</evidence>
<keyword evidence="3" id="KW-0378">Hydrolase</keyword>
<protein>
    <submittedName>
        <fullName evidence="6">Acetylornithine deacetylase/Succinyl-diaminopimelate desuccinylase</fullName>
    </submittedName>
</protein>
<dbReference type="InterPro" id="IPR011650">
    <property type="entry name" value="Peptidase_M20_dimer"/>
</dbReference>
<dbReference type="SUPFAM" id="SSF53187">
    <property type="entry name" value="Zn-dependent exopeptidases"/>
    <property type="match status" value="1"/>
</dbReference>
<dbReference type="InterPro" id="IPR036264">
    <property type="entry name" value="Bact_exopeptidase_dim_dom"/>
</dbReference>
<dbReference type="Pfam" id="PF07687">
    <property type="entry name" value="M20_dimer"/>
    <property type="match status" value="1"/>
</dbReference>
<dbReference type="Pfam" id="PF01546">
    <property type="entry name" value="Peptidase_M20"/>
    <property type="match status" value="1"/>
</dbReference>
<dbReference type="Proteomes" id="UP000243904">
    <property type="component" value="Chromosome I"/>
</dbReference>
<name>A0A1H1XR05_9BRAD</name>
<dbReference type="Gene3D" id="3.40.630.10">
    <property type="entry name" value="Zn peptidases"/>
    <property type="match status" value="1"/>
</dbReference>
<dbReference type="SUPFAM" id="SSF55031">
    <property type="entry name" value="Bacterial exopeptidase dimerisation domain"/>
    <property type="match status" value="1"/>
</dbReference>
<dbReference type="AlphaFoldDB" id="A0A1H1XR05"/>
<evidence type="ECO:0000313" key="7">
    <source>
        <dbReference type="Proteomes" id="UP000243904"/>
    </source>
</evidence>
<dbReference type="InterPro" id="IPR002933">
    <property type="entry name" value="Peptidase_M20"/>
</dbReference>
<dbReference type="Gene3D" id="3.30.70.360">
    <property type="match status" value="1"/>
</dbReference>
<keyword evidence="2" id="KW-0479">Metal-binding</keyword>
<dbReference type="InterPro" id="IPR050072">
    <property type="entry name" value="Peptidase_M20A"/>
</dbReference>
<evidence type="ECO:0000256" key="4">
    <source>
        <dbReference type="ARBA" id="ARBA00022833"/>
    </source>
</evidence>
<dbReference type="GO" id="GO:0046872">
    <property type="term" value="F:metal ion binding"/>
    <property type="evidence" value="ECO:0007669"/>
    <property type="project" value="UniProtKB-KW"/>
</dbReference>
<feature type="domain" description="Peptidase M20 dimerisation" evidence="5">
    <location>
        <begin position="180"/>
        <end position="268"/>
    </location>
</feature>
<dbReference type="InterPro" id="IPR001261">
    <property type="entry name" value="ArgE/DapE_CS"/>
</dbReference>
<comment type="cofactor">
    <cofactor evidence="1">
        <name>Zn(2+)</name>
        <dbReference type="ChEBI" id="CHEBI:29105"/>
    </cofactor>
</comment>
<dbReference type="PROSITE" id="PS00758">
    <property type="entry name" value="ARGE_DAPE_CPG2_1"/>
    <property type="match status" value="1"/>
</dbReference>
<keyword evidence="7" id="KW-1185">Reference proteome</keyword>
<evidence type="ECO:0000256" key="1">
    <source>
        <dbReference type="ARBA" id="ARBA00001947"/>
    </source>
</evidence>